<dbReference type="GO" id="GO:0004177">
    <property type="term" value="F:aminopeptidase activity"/>
    <property type="evidence" value="ECO:0007669"/>
    <property type="project" value="UniProtKB-KW"/>
</dbReference>
<dbReference type="GO" id="GO:0006508">
    <property type="term" value="P:proteolysis"/>
    <property type="evidence" value="ECO:0007669"/>
    <property type="project" value="UniProtKB-KW"/>
</dbReference>
<keyword evidence="13" id="KW-0031">Aminopeptidase</keyword>
<feature type="region of interest" description="Disordered" evidence="10">
    <location>
        <begin position="839"/>
        <end position="866"/>
    </location>
</feature>
<evidence type="ECO:0000256" key="6">
    <source>
        <dbReference type="ARBA" id="ARBA00022801"/>
    </source>
</evidence>
<dbReference type="SUPFAM" id="SSF82171">
    <property type="entry name" value="DPP6 N-terminal domain-like"/>
    <property type="match status" value="1"/>
</dbReference>
<evidence type="ECO:0000259" key="12">
    <source>
        <dbReference type="Pfam" id="PF00326"/>
    </source>
</evidence>
<evidence type="ECO:0000256" key="2">
    <source>
        <dbReference type="ARBA" id="ARBA00010040"/>
    </source>
</evidence>
<dbReference type="OrthoDB" id="416344at2759"/>
<dbReference type="Gene3D" id="3.40.50.1820">
    <property type="entry name" value="alpha/beta hydrolase"/>
    <property type="match status" value="1"/>
</dbReference>
<comment type="similarity">
    <text evidence="2">Belongs to the peptidase S9C family.</text>
</comment>
<dbReference type="PROSITE" id="PS51257">
    <property type="entry name" value="PROKAR_LIPOPROTEIN"/>
    <property type="match status" value="1"/>
</dbReference>
<name>A0A364N9V2_STELY</name>
<dbReference type="AlphaFoldDB" id="A0A364N9V2"/>
<dbReference type="GO" id="GO:0005576">
    <property type="term" value="C:extracellular region"/>
    <property type="evidence" value="ECO:0007669"/>
    <property type="project" value="UniProtKB-SubCell"/>
</dbReference>
<evidence type="ECO:0000256" key="7">
    <source>
        <dbReference type="ARBA" id="ARBA00022825"/>
    </source>
</evidence>
<feature type="compositionally biased region" description="Basic and acidic residues" evidence="10">
    <location>
        <begin position="839"/>
        <end position="861"/>
    </location>
</feature>
<evidence type="ECO:0000256" key="3">
    <source>
        <dbReference type="ARBA" id="ARBA00022525"/>
    </source>
</evidence>
<evidence type="ECO:0000313" key="14">
    <source>
        <dbReference type="Proteomes" id="UP000249619"/>
    </source>
</evidence>
<keyword evidence="3" id="KW-0964">Secreted</keyword>
<evidence type="ECO:0000256" key="8">
    <source>
        <dbReference type="ARBA" id="ARBA00023180"/>
    </source>
</evidence>
<dbReference type="STRING" id="183478.A0A364N9V2"/>
<evidence type="ECO:0000256" key="5">
    <source>
        <dbReference type="ARBA" id="ARBA00022729"/>
    </source>
</evidence>
<evidence type="ECO:0000313" key="13">
    <source>
        <dbReference type="EMBL" id="RAR14052.1"/>
    </source>
</evidence>
<feature type="signal peptide" evidence="11">
    <location>
        <begin position="1"/>
        <end position="18"/>
    </location>
</feature>
<dbReference type="EMBL" id="QGDH01000027">
    <property type="protein sequence ID" value="RAR14052.1"/>
    <property type="molecule type" value="Genomic_DNA"/>
</dbReference>
<organism evidence="13 14">
    <name type="scientific">Stemphylium lycopersici</name>
    <name type="common">Tomato gray leaf spot disease fungus</name>
    <name type="synonym">Thyrospora lycopersici</name>
    <dbReference type="NCBI Taxonomy" id="183478"/>
    <lineage>
        <taxon>Eukaryota</taxon>
        <taxon>Fungi</taxon>
        <taxon>Dikarya</taxon>
        <taxon>Ascomycota</taxon>
        <taxon>Pezizomycotina</taxon>
        <taxon>Dothideomycetes</taxon>
        <taxon>Pleosporomycetidae</taxon>
        <taxon>Pleosporales</taxon>
        <taxon>Pleosporineae</taxon>
        <taxon>Pleosporaceae</taxon>
        <taxon>Stemphylium</taxon>
    </lineage>
</organism>
<keyword evidence="4" id="KW-0645">Protease</keyword>
<evidence type="ECO:0000256" key="10">
    <source>
        <dbReference type="SAM" id="MobiDB-lite"/>
    </source>
</evidence>
<keyword evidence="7" id="KW-0720">Serine protease</keyword>
<dbReference type="FunFam" id="3.40.50.1820:FF:000028">
    <property type="entry name" value="S9 family peptidase"/>
    <property type="match status" value="1"/>
</dbReference>
<keyword evidence="6" id="KW-0378">Hydrolase</keyword>
<keyword evidence="5 11" id="KW-0732">Signal</keyword>
<accession>A0A364N9V2</accession>
<feature type="region of interest" description="Disordered" evidence="10">
    <location>
        <begin position="898"/>
        <end position="941"/>
    </location>
</feature>
<sequence length="941" mass="104256">MARYLSVAAALAATGACAFTPELLLSTVRRGAADPSPDGSVALFSYSQYSFEEHGSAGSGMNLIDLTTGEITESGLNASEVNEVAWIPGSKTGIIYINGTNEEIPGGVTLWVGDIKSPHMNTMVASLDAPYSGLKVANTSTGDMHFLVNCMAYPNGTAVNPETEVQPLTTARYYSDIYVRHWDTWLTKNRYQLFAGTLSANNSYALSGAGMRNLQSGIDFTTTQPETPIQPFGDSSDYDISPDGSMYAFVSKAPQLNKANYTASYTYVGAFASDAAPVAFNGPDSEAYEAGHQGASGQPSFSTDSCKLAYVQQDEDYYESDRWILYTVDVAVEGSGVAVSNWKSLSAGFDRWVQGPLTWAHDDSSIYVTADDYARVKIYNFPIDADESFVPEPMTSNTSVSTFALLPDGSLFVAATAIWTPSEWYILADGNKNTLFDASQVDPNLAGLGSHTVSEFFFNGSNPELQQQLQAWIVKPTFYQENVTYPLAFYIHGGPQGNWGNSWSNRWNPQVWADQGYIIVAPNPTGSTSFGQFLTDSIQGQWGNWPYHDLVNAWNYVNTSMKWIDTENGIAAGASYGGYMTNWIQSNDLGNEFKCLVTHDGISNTEGAWASEELWFIRHDYNGSIWESPAYREWNPQNHIANWSTPQFVVHNTLDYRLPESDGLSLFNILQARGIPSRFLNFPDENHWVLKQENSLFWHTEIFNWINHWSKDHSLPPDVTHKFHPPLPENLRAKLSAKRTSPPPPSHLNVVFAAHGDRMASRAPEQPSRMRATSNISINQSDKELLGGSDGLMSPPLIRRQENPLPRDLRNGDNLNAPFSKLAHATLYIEYIERIAKSSEMPDAKSAENSGEDKHEKDMRRAPPISKGRSCTLQLEEAKHHALRLDADAVKQDGYMMPDHRASSLSKAELHYDGKDVRSSAMPSTEVLNPSRRLGRYTQFP</sequence>
<dbReference type="PANTHER" id="PTHR42776:SF11">
    <property type="entry name" value="DIPEPTIDYL-PEPTIDASE 5-RELATED"/>
    <property type="match status" value="1"/>
</dbReference>
<comment type="subcellular location">
    <subcellularLocation>
        <location evidence="1">Secreted</location>
    </subcellularLocation>
</comment>
<comment type="caution">
    <text evidence="13">The sequence shown here is derived from an EMBL/GenBank/DDBJ whole genome shotgun (WGS) entry which is preliminary data.</text>
</comment>
<dbReference type="Pfam" id="PF00326">
    <property type="entry name" value="Peptidase_S9"/>
    <property type="match status" value="1"/>
</dbReference>
<evidence type="ECO:0000256" key="9">
    <source>
        <dbReference type="ARBA" id="ARBA00032829"/>
    </source>
</evidence>
<keyword evidence="8" id="KW-0325">Glycoprotein</keyword>
<proteinExistence type="inferred from homology"/>
<dbReference type="GO" id="GO:0004252">
    <property type="term" value="F:serine-type endopeptidase activity"/>
    <property type="evidence" value="ECO:0007669"/>
    <property type="project" value="TreeGrafter"/>
</dbReference>
<protein>
    <recommendedName>
        <fullName evidence="9">Dipeptidyl-peptidase V</fullName>
    </recommendedName>
</protein>
<feature type="chain" id="PRO_5016750961" description="Dipeptidyl-peptidase V" evidence="11">
    <location>
        <begin position="19"/>
        <end position="941"/>
    </location>
</feature>
<feature type="domain" description="Peptidase S9 prolyl oligopeptidase catalytic" evidence="12">
    <location>
        <begin position="503"/>
        <end position="711"/>
    </location>
</feature>
<gene>
    <name evidence="13" type="ORF">DDE83_002621</name>
</gene>
<evidence type="ECO:0000256" key="11">
    <source>
        <dbReference type="SAM" id="SignalP"/>
    </source>
</evidence>
<evidence type="ECO:0000256" key="4">
    <source>
        <dbReference type="ARBA" id="ARBA00022670"/>
    </source>
</evidence>
<evidence type="ECO:0000256" key="1">
    <source>
        <dbReference type="ARBA" id="ARBA00004613"/>
    </source>
</evidence>
<dbReference type="InterPro" id="IPR001375">
    <property type="entry name" value="Peptidase_S9_cat"/>
</dbReference>
<feature type="compositionally biased region" description="Basic and acidic residues" evidence="10">
    <location>
        <begin position="898"/>
        <end position="918"/>
    </location>
</feature>
<dbReference type="Proteomes" id="UP000249619">
    <property type="component" value="Unassembled WGS sequence"/>
</dbReference>
<reference evidence="14" key="1">
    <citation type="submission" date="2018-05" db="EMBL/GenBank/DDBJ databases">
        <title>Draft genome sequence of Stemphylium lycopersici strain CIDEFI 213.</title>
        <authorList>
            <person name="Medina R."/>
            <person name="Franco M.E.E."/>
            <person name="Lucentini C.G."/>
            <person name="Saparrat M.C.N."/>
            <person name="Balatti P.A."/>
        </authorList>
    </citation>
    <scope>NUCLEOTIDE SEQUENCE [LARGE SCALE GENOMIC DNA]</scope>
    <source>
        <strain evidence="14">CIDEFI 213</strain>
    </source>
</reference>
<dbReference type="SUPFAM" id="SSF53474">
    <property type="entry name" value="alpha/beta-Hydrolases"/>
    <property type="match status" value="1"/>
</dbReference>
<dbReference type="PANTHER" id="PTHR42776">
    <property type="entry name" value="SERINE PEPTIDASE S9 FAMILY MEMBER"/>
    <property type="match status" value="1"/>
</dbReference>
<dbReference type="InterPro" id="IPR029058">
    <property type="entry name" value="AB_hydrolase_fold"/>
</dbReference>
<keyword evidence="14" id="KW-1185">Reference proteome</keyword>